<keyword evidence="6" id="KW-0406">Ion transport</keyword>
<evidence type="ECO:0000256" key="9">
    <source>
        <dbReference type="SAM" id="Phobius"/>
    </source>
</evidence>
<keyword evidence="11" id="KW-1185">Reference proteome</keyword>
<keyword evidence="2" id="KW-0813">Transport</keyword>
<accession>A0A2U2X9Q0</accession>
<evidence type="ECO:0000256" key="4">
    <source>
        <dbReference type="ARBA" id="ARBA00022692"/>
    </source>
</evidence>
<dbReference type="EMBL" id="QFRI01000001">
    <property type="protein sequence ID" value="PWH84501.1"/>
    <property type="molecule type" value="Genomic_DNA"/>
</dbReference>
<organism evidence="10 11">
    <name type="scientific">Algibacter marinivivus</name>
    <dbReference type="NCBI Taxonomy" id="2100723"/>
    <lineage>
        <taxon>Bacteria</taxon>
        <taxon>Pseudomonadati</taxon>
        <taxon>Bacteroidota</taxon>
        <taxon>Flavobacteriia</taxon>
        <taxon>Flavobacteriales</taxon>
        <taxon>Flavobacteriaceae</taxon>
        <taxon>Algibacter</taxon>
    </lineage>
</organism>
<feature type="transmembrane region" description="Helical" evidence="9">
    <location>
        <begin position="292"/>
        <end position="312"/>
    </location>
</feature>
<dbReference type="OrthoDB" id="445589at2"/>
<evidence type="ECO:0000256" key="7">
    <source>
        <dbReference type="ARBA" id="ARBA00023136"/>
    </source>
</evidence>
<comment type="subcellular location">
    <subcellularLocation>
        <location evidence="1">Cell membrane</location>
        <topology evidence="1">Multi-pass membrane protein</topology>
    </subcellularLocation>
</comment>
<keyword evidence="3" id="KW-1003">Cell membrane</keyword>
<dbReference type="PANTHER" id="PTHR33281:SF19">
    <property type="entry name" value="VOLTAGE-DEPENDENT ANION CHANNEL-FORMING PROTEIN YNEE"/>
    <property type="match status" value="1"/>
</dbReference>
<feature type="transmembrane region" description="Helical" evidence="9">
    <location>
        <begin position="20"/>
        <end position="39"/>
    </location>
</feature>
<dbReference type="AlphaFoldDB" id="A0A2U2X9Q0"/>
<evidence type="ECO:0008006" key="12">
    <source>
        <dbReference type="Google" id="ProtNLM"/>
    </source>
</evidence>
<name>A0A2U2X9Q0_9FLAO</name>
<keyword evidence="7 9" id="KW-0472">Membrane</keyword>
<comment type="similarity">
    <text evidence="8">Belongs to the anion channel-forming bestrophin (TC 1.A.46) family.</text>
</comment>
<feature type="transmembrane region" description="Helical" evidence="9">
    <location>
        <begin position="242"/>
        <end position="261"/>
    </location>
</feature>
<evidence type="ECO:0000256" key="3">
    <source>
        <dbReference type="ARBA" id="ARBA00022475"/>
    </source>
</evidence>
<dbReference type="PANTHER" id="PTHR33281">
    <property type="entry name" value="UPF0187 PROTEIN YNEE"/>
    <property type="match status" value="1"/>
</dbReference>
<evidence type="ECO:0000313" key="11">
    <source>
        <dbReference type="Proteomes" id="UP000245375"/>
    </source>
</evidence>
<reference evidence="11" key="3">
    <citation type="submission" date="2018-05" db="EMBL/GenBank/DDBJ databases">
        <authorList>
            <person name="Lu D."/>
        </authorList>
    </citation>
    <scope>NUCLEOTIDE SEQUENCE [LARGE SCALE GENOMIC DNA]</scope>
    <source>
        <strain evidence="11">ZY111</strain>
    </source>
</reference>
<keyword evidence="5 9" id="KW-1133">Transmembrane helix</keyword>
<keyword evidence="4 9" id="KW-0812">Transmembrane</keyword>
<comment type="caution">
    <text evidence="10">The sequence shown here is derived from an EMBL/GenBank/DDBJ whole genome shotgun (WGS) entry which is preliminary data.</text>
</comment>
<dbReference type="Proteomes" id="UP000245375">
    <property type="component" value="Unassembled WGS sequence"/>
</dbReference>
<reference evidence="11" key="2">
    <citation type="submission" date="2018-05" db="EMBL/GenBank/DDBJ databases">
        <title>Algibacter marinivivus sp. nov., isolated from sample around a algae.</title>
        <authorList>
            <person name="Lu D."/>
        </authorList>
    </citation>
    <scope>NUCLEOTIDE SEQUENCE [LARGE SCALE GENOMIC DNA]</scope>
    <source>
        <strain evidence="11">ZY111</strain>
    </source>
</reference>
<evidence type="ECO:0000256" key="6">
    <source>
        <dbReference type="ARBA" id="ARBA00023065"/>
    </source>
</evidence>
<dbReference type="GO" id="GO:0005254">
    <property type="term" value="F:chloride channel activity"/>
    <property type="evidence" value="ECO:0007669"/>
    <property type="project" value="InterPro"/>
</dbReference>
<reference evidence="10 11" key="1">
    <citation type="submission" date="2018-05" db="EMBL/GenBank/DDBJ databases">
        <title>Algibacter marinivivus sp. nov., isolated from sample around a algae.</title>
        <authorList>
            <person name="Zhong X."/>
        </authorList>
    </citation>
    <scope>NUCLEOTIDE SEQUENCE [LARGE SCALE GENOMIC DNA]</scope>
    <source>
        <strain evidence="10 11">ZY111</strain>
    </source>
</reference>
<gene>
    <name evidence="10" type="ORF">DIS18_08250</name>
</gene>
<proteinExistence type="inferred from homology"/>
<protein>
    <recommendedName>
        <fullName evidence="12">Bestrophin, RFP-TM, chloride channel</fullName>
    </recommendedName>
</protein>
<dbReference type="InterPro" id="IPR044669">
    <property type="entry name" value="YneE/VCCN1/2-like"/>
</dbReference>
<dbReference type="RefSeq" id="WP_109352506.1">
    <property type="nucleotide sequence ID" value="NZ_QFRI01000001.1"/>
</dbReference>
<evidence type="ECO:0000256" key="1">
    <source>
        <dbReference type="ARBA" id="ARBA00004651"/>
    </source>
</evidence>
<evidence type="ECO:0000256" key="8">
    <source>
        <dbReference type="ARBA" id="ARBA00034708"/>
    </source>
</evidence>
<dbReference type="GO" id="GO:0005886">
    <property type="term" value="C:plasma membrane"/>
    <property type="evidence" value="ECO:0007669"/>
    <property type="project" value="UniProtKB-SubCell"/>
</dbReference>
<evidence type="ECO:0000256" key="2">
    <source>
        <dbReference type="ARBA" id="ARBA00022448"/>
    </source>
</evidence>
<feature type="transmembrane region" description="Helical" evidence="9">
    <location>
        <begin position="45"/>
        <end position="62"/>
    </location>
</feature>
<dbReference type="Pfam" id="PF25539">
    <property type="entry name" value="Bestrophin_2"/>
    <property type="match status" value="2"/>
</dbReference>
<sequence length="367" mass="43304">MYTRRIFPVRGVLKWTRRHIFLFLLIALIPVVLFDVVGLKWLHVPWLPLGVLGTAVAFIVSFKNNASYDRLWEARKIWGGIVNASRSWTIMVKDFIDNTHAKEKRTDLELQSIKRELVHRHVAWLTALRYQLREDKPWEMHLKATKSNREFRENYFRVCEDEIMLEDEIKRYLSDADFKEIFAKGNKSSQILGVQSRRLKELMKEGLIEDFRHMEMANMLVEFYTLQGKSERIKNFPYPRQFATLNYLFVWIFIILLPFGIMEGFESIGDHILEDLANHESHTSLGHLIQEFIAKHFVWFSIPFSALIAWVFHTMEAIGENTENPFEGGPNDIPITDMSRGIEIDIRQLIDDTDIPQPYEWKNDIVM</sequence>
<evidence type="ECO:0000313" key="10">
    <source>
        <dbReference type="EMBL" id="PWH84501.1"/>
    </source>
</evidence>
<evidence type="ECO:0000256" key="5">
    <source>
        <dbReference type="ARBA" id="ARBA00022989"/>
    </source>
</evidence>